<dbReference type="EMBL" id="BJXR01000040">
    <property type="protein sequence ID" value="GEN10812.1"/>
    <property type="molecule type" value="Genomic_DNA"/>
</dbReference>
<sequence>MRLVTWLVLLHASDTGGSPLQERALEPDVSSPRAPSMQAPSTPPSDTSARGPFSVMYIAGALDVRGLATRPLGPIVAPSTPVLSTSTSAYAHRTSSRVAVVLQLASVGGHSPWTPREATLVTATGRHVRKFLIWQSRPLEAKDTDVTLVLETEAKSIELRGRYLLELREDATSPPLHLGPVSFPEL</sequence>
<evidence type="ECO:0000256" key="1">
    <source>
        <dbReference type="SAM" id="MobiDB-lite"/>
    </source>
</evidence>
<evidence type="ECO:0000313" key="3">
    <source>
        <dbReference type="Proteomes" id="UP000321514"/>
    </source>
</evidence>
<protein>
    <submittedName>
        <fullName evidence="2">Uncharacterized protein</fullName>
    </submittedName>
</protein>
<comment type="caution">
    <text evidence="2">The sequence shown here is derived from an EMBL/GenBank/DDBJ whole genome shotgun (WGS) entry which is preliminary data.</text>
</comment>
<organism evidence="2 3">
    <name type="scientific">Myxococcus fulvus</name>
    <dbReference type="NCBI Taxonomy" id="33"/>
    <lineage>
        <taxon>Bacteria</taxon>
        <taxon>Pseudomonadati</taxon>
        <taxon>Myxococcota</taxon>
        <taxon>Myxococcia</taxon>
        <taxon>Myxococcales</taxon>
        <taxon>Cystobacterineae</taxon>
        <taxon>Myxococcaceae</taxon>
        <taxon>Myxococcus</taxon>
    </lineage>
</organism>
<reference evidence="2 3" key="1">
    <citation type="submission" date="2019-07" db="EMBL/GenBank/DDBJ databases">
        <title>Whole genome shotgun sequence of Myxococcus fulvus NBRC 100333.</title>
        <authorList>
            <person name="Hosoyama A."/>
            <person name="Uohara A."/>
            <person name="Ohji S."/>
            <person name="Ichikawa N."/>
        </authorList>
    </citation>
    <scope>NUCLEOTIDE SEQUENCE [LARGE SCALE GENOMIC DNA]</scope>
    <source>
        <strain evidence="2 3">NBRC 100333</strain>
    </source>
</reference>
<gene>
    <name evidence="2" type="ORF">MFU01_58490</name>
</gene>
<dbReference type="Proteomes" id="UP000321514">
    <property type="component" value="Unassembled WGS sequence"/>
</dbReference>
<dbReference type="Pfam" id="PF09544">
    <property type="entry name" value="DUF2381"/>
    <property type="match status" value="1"/>
</dbReference>
<accession>A0A511TBI4</accession>
<proteinExistence type="predicted"/>
<dbReference type="AlphaFoldDB" id="A0A511TBI4"/>
<feature type="region of interest" description="Disordered" evidence="1">
    <location>
        <begin position="17"/>
        <end position="50"/>
    </location>
</feature>
<dbReference type="InterPro" id="IPR011754">
    <property type="entry name" value="Mxa_paralog_2268"/>
</dbReference>
<evidence type="ECO:0000313" key="2">
    <source>
        <dbReference type="EMBL" id="GEN10812.1"/>
    </source>
</evidence>
<feature type="compositionally biased region" description="Polar residues" evidence="1">
    <location>
        <begin position="38"/>
        <end position="48"/>
    </location>
</feature>
<dbReference type="STRING" id="1334629.MFUL124B02_40900"/>
<name>A0A511TBI4_MYXFU</name>